<dbReference type="EMBL" id="AZHC01000005">
    <property type="protein sequence ID" value="OAA47940.1"/>
    <property type="molecule type" value="Genomic_DNA"/>
</dbReference>
<evidence type="ECO:0000313" key="2">
    <source>
        <dbReference type="Proteomes" id="UP000243498"/>
    </source>
</evidence>
<dbReference type="OrthoDB" id="5236058at2759"/>
<dbReference type="Proteomes" id="UP000243498">
    <property type="component" value="Unassembled WGS sequence"/>
</dbReference>
<proteinExistence type="predicted"/>
<keyword evidence="2" id="KW-1185">Reference proteome</keyword>
<comment type="caution">
    <text evidence="1">The sequence shown here is derived from an EMBL/GenBank/DDBJ whole genome shotgun (WGS) entry which is preliminary data.</text>
</comment>
<protein>
    <submittedName>
        <fullName evidence="1">Uncharacterized protein</fullName>
    </submittedName>
</protein>
<dbReference type="AlphaFoldDB" id="A0A162M061"/>
<sequence length="376" mass="40390">MLSWLKLPRQITSALIHSVNPKPFPQRPRERRPLHQNPSLTVDLAEDADAWSSNTVSLLDTYSSAVSRRSFYRTAGTLCIAPRSHAGEDVDTLSRQSSRVFRNIDAAKTPWTRISAETGAFPLPSFGTSSRPSYTVWPRTAHVHVTGRSAFNSSRPLKSSLGKHKPTAFDAPVQVPLSPAHVREIIALTGKYFPHIPHAACGPSALSYHGCPAHAPTFVSVLVARSSVEVLRCWAISQGLVVSPLPFSASDVGIRTADGVLRCVRIVPIPEEELFRRGVMAGDGRAGVLSLSSLADDLASTLMVNVRLGLAGGAAACLRDLTWVLGRIVETRAVVEGGLACLGGKDFADCCLGRWPGLRALLVEAGAYEGDDGLCW</sequence>
<dbReference type="STRING" id="1081105.A0A162M061"/>
<reference evidence="1 2" key="1">
    <citation type="journal article" date="2016" name="Genome Biol. Evol.">
        <title>Divergent and convergent evolution of fungal pathogenicity.</title>
        <authorList>
            <person name="Shang Y."/>
            <person name="Xiao G."/>
            <person name="Zheng P."/>
            <person name="Cen K."/>
            <person name="Zhan S."/>
            <person name="Wang C."/>
        </authorList>
    </citation>
    <scope>NUCLEOTIDE SEQUENCE [LARGE SCALE GENOMIC DNA]</scope>
    <source>
        <strain evidence="1 2">RCEF 4871</strain>
    </source>
</reference>
<evidence type="ECO:0000313" key="1">
    <source>
        <dbReference type="EMBL" id="OAA47940.1"/>
    </source>
</evidence>
<name>A0A162M061_METRR</name>
<gene>
    <name evidence="1" type="ORF">NOR_02430</name>
</gene>
<organism evidence="1 2">
    <name type="scientific">Metarhizium rileyi (strain RCEF 4871)</name>
    <name type="common">Nomuraea rileyi</name>
    <dbReference type="NCBI Taxonomy" id="1649241"/>
    <lineage>
        <taxon>Eukaryota</taxon>
        <taxon>Fungi</taxon>
        <taxon>Dikarya</taxon>
        <taxon>Ascomycota</taxon>
        <taxon>Pezizomycotina</taxon>
        <taxon>Sordariomycetes</taxon>
        <taxon>Hypocreomycetidae</taxon>
        <taxon>Hypocreales</taxon>
        <taxon>Clavicipitaceae</taxon>
        <taxon>Metarhizium</taxon>
    </lineage>
</organism>
<accession>A0A162M061</accession>